<evidence type="ECO:0000313" key="1">
    <source>
        <dbReference type="EMBL" id="AKO60944.1"/>
    </source>
</evidence>
<dbReference type="GeneID" id="26796538"/>
<dbReference type="Proteomes" id="UP000202763">
    <property type="component" value="Segment"/>
</dbReference>
<organism evidence="1 2">
    <name type="scientific">Pseudoalteromonas phage H101</name>
    <dbReference type="NCBI Taxonomy" id="1654919"/>
    <lineage>
        <taxon>Viruses</taxon>
        <taxon>Duplodnaviria</taxon>
        <taxon>Heunggongvirae</taxon>
        <taxon>Uroviricota</taxon>
        <taxon>Caudoviricetes</taxon>
        <taxon>Shandongvirus</taxon>
        <taxon>Shandongvirus H101</taxon>
    </lineage>
</organism>
<dbReference type="KEGG" id="vg:26796538"/>
<name>A0A0H4IN24_9CAUD</name>
<reference evidence="1 2" key="1">
    <citation type="submission" date="2015-05" db="EMBL/GenBank/DDBJ databases">
        <authorList>
            <person name="Wang D.B."/>
            <person name="Wang M."/>
        </authorList>
    </citation>
    <scope>NUCLEOTIDE SEQUENCE [LARGE SCALE GENOMIC DNA]</scope>
</reference>
<accession>A0A0H4IN24</accession>
<dbReference type="EMBL" id="KR534323">
    <property type="protein sequence ID" value="AKO60944.1"/>
    <property type="molecule type" value="Genomic_DNA"/>
</dbReference>
<keyword evidence="2" id="KW-1185">Reference proteome</keyword>
<proteinExistence type="predicted"/>
<protein>
    <submittedName>
        <fullName evidence="1">Uncharacterized protein</fullName>
    </submittedName>
</protein>
<sequence length="68" mass="7729">MNEMIQRVIQQGYLTDKEKSIITQTLNARKAHLTDSIRKLTMELLEEEQALGDVRDCLVAVGDLRVEG</sequence>
<evidence type="ECO:0000313" key="2">
    <source>
        <dbReference type="Proteomes" id="UP000202763"/>
    </source>
</evidence>
<dbReference type="RefSeq" id="YP_009225477.1">
    <property type="nucleotide sequence ID" value="NC_029094.1"/>
</dbReference>